<organism evidence="1 2">
    <name type="scientific">Gryllotalpicola kribbensis</name>
    <dbReference type="NCBI Taxonomy" id="993084"/>
    <lineage>
        <taxon>Bacteria</taxon>
        <taxon>Bacillati</taxon>
        <taxon>Actinomycetota</taxon>
        <taxon>Actinomycetes</taxon>
        <taxon>Micrococcales</taxon>
        <taxon>Microbacteriaceae</taxon>
        <taxon>Gryllotalpicola</taxon>
    </lineage>
</organism>
<gene>
    <name evidence="1" type="ORF">GCM10022288_26440</name>
</gene>
<keyword evidence="2" id="KW-1185">Reference proteome</keyword>
<accession>A0ABP8AXT9</accession>
<name>A0ABP8AXT9_9MICO</name>
<comment type="caution">
    <text evidence="1">The sequence shown here is derived from an EMBL/GenBank/DDBJ whole genome shotgun (WGS) entry which is preliminary data.</text>
</comment>
<protein>
    <recommendedName>
        <fullName evidence="3">EF-hand domain-containing protein</fullName>
    </recommendedName>
</protein>
<evidence type="ECO:0008006" key="3">
    <source>
        <dbReference type="Google" id="ProtNLM"/>
    </source>
</evidence>
<dbReference type="Proteomes" id="UP001500213">
    <property type="component" value="Unassembled WGS sequence"/>
</dbReference>
<sequence length="53" mass="6011">MWVAPRTARIFVNLPIMSNQTWHDIDPDGTIREAEIQLVIAELTVLTDPDGIH</sequence>
<proteinExistence type="predicted"/>
<dbReference type="EMBL" id="BAABBX010000016">
    <property type="protein sequence ID" value="GAA4193146.1"/>
    <property type="molecule type" value="Genomic_DNA"/>
</dbReference>
<evidence type="ECO:0000313" key="2">
    <source>
        <dbReference type="Proteomes" id="UP001500213"/>
    </source>
</evidence>
<evidence type="ECO:0000313" key="1">
    <source>
        <dbReference type="EMBL" id="GAA4193146.1"/>
    </source>
</evidence>
<reference evidence="2" key="1">
    <citation type="journal article" date="2019" name="Int. J. Syst. Evol. Microbiol.">
        <title>The Global Catalogue of Microorganisms (GCM) 10K type strain sequencing project: providing services to taxonomists for standard genome sequencing and annotation.</title>
        <authorList>
            <consortium name="The Broad Institute Genomics Platform"/>
            <consortium name="The Broad Institute Genome Sequencing Center for Infectious Disease"/>
            <person name="Wu L."/>
            <person name="Ma J."/>
        </authorList>
    </citation>
    <scope>NUCLEOTIDE SEQUENCE [LARGE SCALE GENOMIC DNA]</scope>
    <source>
        <strain evidence="2">JCM 17593</strain>
    </source>
</reference>